<dbReference type="AlphaFoldDB" id="A0A3Q1EXS2"/>
<sequence>MSSHYLVLGGDFNCWLSHLDRSSNRPARQSNSSKVVNTFLQEFSVIDAWRFLNPSRQEYTFFSPVHHTYTRIDYFLLDRRLIPNIRSCSHGAIVISDHSPLTLDLVLGGPRPSKPWRFNTRLLSDEKFVTFVTSKIDLFVATNETPSVSPSLLWETFKAFIRGHIISYSSFESRERRRKKSELMTRISQLDSLYATSPSPTVYNNRLSLQAEFDCLSSVEAEEMLLKAQYAQYEYGEKATKLLSHQLRSTAMSHLIPQIQTSNGISSDPQIINDQFKKFYSTLYTSEYTPDSASFDSFFDNLNVPTIDQLTKGQIEESITPEEVIRAIGSMQSSKCPGPDGFPVEFYKKFIHKLAPLLLNMFTHSFEIGSLPPSLLQASISLILKKDKDPLSCNSYRPISLLNVDYKILAKLLAIRLETVLPGVISPDQTGFIKGRYAFSNLRRLFNVVYNSSQSGDPECVISLDAEKAFDRVEWGFLFYVLQKFGFGRNFILWVKLLYTSPLASVKTNNTHSDYFPLFRGTRQGCPMSPLLFALAIEPLAISFRSSTQIIGITRKGIEQRVSLYADDLLLYISKPNISVPSVLSILHKYGCISGYKLNLSKSELFPLNLAARHHPLNTLPFQIVSDNFTYLGVKVTEKFKDLFKFNFTTLLEKVCQDLDRWSLLHLSVAGRINTVKMNVLPRFSFLFQCIPIFIPVSFFQKLDGIISRFVWSNKTPRIRKAYLQRPKITGGMALPNFLFYYWACNIRILHYWIRADGSCTQPAWLHLEISSCIQSTLPSLIYAPKQLPSKEYYNNIIIKNTLKIWYQFRQYFKLYTFSLRAPISKNPAFPPSIGDAAFKLWSMLGIKSFNDLYIDNTFASFQQLSSKFCLPKSNFFRYLQIRSFIKEKTSHFPTRPPSQGVDMILSLPPPSKGLISYIYERIHSFRDSSIRMVRITWEQDLGFTIQDDAWEKILFRVHKSSLCARHGLIQCKILHQTHWTKLKLSRIFPNVTPDCNRCHQAPANSAHMFWSCPSLQQYWTEVFAILSAVLNLDLHLDPLLALFGIVPITLTLPKFKSDFIAFLTLLARRRILLCWKSPLPPLCEAWIRDVLHFSRLEKIKFTIHGSTNKFLKIWQPFFDCVQTLQSRSIPP</sequence>
<reference evidence="2" key="2">
    <citation type="submission" date="2025-09" db="UniProtKB">
        <authorList>
            <consortium name="Ensembl"/>
        </authorList>
    </citation>
    <scope>IDENTIFICATION</scope>
</reference>
<dbReference type="InterPro" id="IPR000477">
    <property type="entry name" value="RT_dom"/>
</dbReference>
<dbReference type="InterPro" id="IPR036691">
    <property type="entry name" value="Endo/exonu/phosph_ase_sf"/>
</dbReference>
<accession>A0A3Q1EXS2</accession>
<dbReference type="Ensembl" id="ENSAPOT00000002345.1">
    <property type="protein sequence ID" value="ENSAPOP00000008964.1"/>
    <property type="gene ID" value="ENSAPOG00000011184.1"/>
</dbReference>
<evidence type="ECO:0000313" key="2">
    <source>
        <dbReference type="Ensembl" id="ENSAPOP00000008964.1"/>
    </source>
</evidence>
<dbReference type="GeneTree" id="ENSGT00940000163630"/>
<dbReference type="InterPro" id="IPR043502">
    <property type="entry name" value="DNA/RNA_pol_sf"/>
</dbReference>
<evidence type="ECO:0000313" key="3">
    <source>
        <dbReference type="Proteomes" id="UP000257200"/>
    </source>
</evidence>
<feature type="domain" description="Reverse transcriptase" evidence="1">
    <location>
        <begin position="364"/>
        <end position="636"/>
    </location>
</feature>
<organism evidence="2 3">
    <name type="scientific">Acanthochromis polyacanthus</name>
    <name type="common">spiny chromis</name>
    <dbReference type="NCBI Taxonomy" id="80966"/>
    <lineage>
        <taxon>Eukaryota</taxon>
        <taxon>Metazoa</taxon>
        <taxon>Chordata</taxon>
        <taxon>Craniata</taxon>
        <taxon>Vertebrata</taxon>
        <taxon>Euteleostomi</taxon>
        <taxon>Actinopterygii</taxon>
        <taxon>Neopterygii</taxon>
        <taxon>Teleostei</taxon>
        <taxon>Neoteleostei</taxon>
        <taxon>Acanthomorphata</taxon>
        <taxon>Ovalentaria</taxon>
        <taxon>Pomacentridae</taxon>
        <taxon>Acanthochromis</taxon>
    </lineage>
</organism>
<dbReference type="Pfam" id="PF03372">
    <property type="entry name" value="Exo_endo_phos"/>
    <property type="match status" value="1"/>
</dbReference>
<protein>
    <recommendedName>
        <fullName evidence="1">Reverse transcriptase domain-containing protein</fullName>
    </recommendedName>
</protein>
<dbReference type="SUPFAM" id="SSF56219">
    <property type="entry name" value="DNase I-like"/>
    <property type="match status" value="1"/>
</dbReference>
<dbReference type="PANTHER" id="PTHR31635:SF196">
    <property type="entry name" value="REVERSE TRANSCRIPTASE DOMAIN-CONTAINING PROTEIN-RELATED"/>
    <property type="match status" value="1"/>
</dbReference>
<dbReference type="Proteomes" id="UP000257200">
    <property type="component" value="Unplaced"/>
</dbReference>
<evidence type="ECO:0000259" key="1">
    <source>
        <dbReference type="PROSITE" id="PS50878"/>
    </source>
</evidence>
<dbReference type="STRING" id="80966.ENSAPOP00000008964"/>
<dbReference type="CDD" id="cd01650">
    <property type="entry name" value="RT_nLTR_like"/>
    <property type="match status" value="1"/>
</dbReference>
<proteinExistence type="predicted"/>
<keyword evidence="3" id="KW-1185">Reference proteome</keyword>
<dbReference type="PANTHER" id="PTHR31635">
    <property type="entry name" value="REVERSE TRANSCRIPTASE DOMAIN-CONTAINING PROTEIN-RELATED"/>
    <property type="match status" value="1"/>
</dbReference>
<dbReference type="SUPFAM" id="SSF56672">
    <property type="entry name" value="DNA/RNA polymerases"/>
    <property type="match status" value="1"/>
</dbReference>
<dbReference type="PROSITE" id="PS50878">
    <property type="entry name" value="RT_POL"/>
    <property type="match status" value="1"/>
</dbReference>
<dbReference type="InParanoid" id="A0A3Q1EXS2"/>
<name>A0A3Q1EXS2_9TELE</name>
<dbReference type="GO" id="GO:0003824">
    <property type="term" value="F:catalytic activity"/>
    <property type="evidence" value="ECO:0007669"/>
    <property type="project" value="InterPro"/>
</dbReference>
<dbReference type="InterPro" id="IPR005135">
    <property type="entry name" value="Endo/exonuclease/phosphatase"/>
</dbReference>
<dbReference type="Pfam" id="PF00078">
    <property type="entry name" value="RVT_1"/>
    <property type="match status" value="1"/>
</dbReference>
<reference evidence="2" key="1">
    <citation type="submission" date="2025-08" db="UniProtKB">
        <authorList>
            <consortium name="Ensembl"/>
        </authorList>
    </citation>
    <scope>IDENTIFICATION</scope>
</reference>
<dbReference type="Gene3D" id="3.60.10.10">
    <property type="entry name" value="Endonuclease/exonuclease/phosphatase"/>
    <property type="match status" value="1"/>
</dbReference>